<accession>A0A9N9JIE3</accession>
<dbReference type="EMBL" id="CAJVPV010052418">
    <property type="protein sequence ID" value="CAG8780653.1"/>
    <property type="molecule type" value="Genomic_DNA"/>
</dbReference>
<organism evidence="1 2">
    <name type="scientific">Acaulospora morrowiae</name>
    <dbReference type="NCBI Taxonomy" id="94023"/>
    <lineage>
        <taxon>Eukaryota</taxon>
        <taxon>Fungi</taxon>
        <taxon>Fungi incertae sedis</taxon>
        <taxon>Mucoromycota</taxon>
        <taxon>Glomeromycotina</taxon>
        <taxon>Glomeromycetes</taxon>
        <taxon>Diversisporales</taxon>
        <taxon>Acaulosporaceae</taxon>
        <taxon>Acaulospora</taxon>
    </lineage>
</organism>
<dbReference type="Proteomes" id="UP000789342">
    <property type="component" value="Unassembled WGS sequence"/>
</dbReference>
<proteinExistence type="predicted"/>
<evidence type="ECO:0000313" key="1">
    <source>
        <dbReference type="EMBL" id="CAG8780653.1"/>
    </source>
</evidence>
<protein>
    <submittedName>
        <fullName evidence="1">9077_t:CDS:1</fullName>
    </submittedName>
</protein>
<sequence length="52" mass="6081">LKKGGKFHLRLNMCKRPIANKYREGKMKRTLKRESNICGFTRVLSSALPYLQ</sequence>
<gene>
    <name evidence="1" type="ORF">AMORRO_LOCUS17287</name>
</gene>
<dbReference type="OrthoDB" id="1302636at2759"/>
<comment type="caution">
    <text evidence="1">The sequence shown here is derived from an EMBL/GenBank/DDBJ whole genome shotgun (WGS) entry which is preliminary data.</text>
</comment>
<feature type="non-terminal residue" evidence="1">
    <location>
        <position position="1"/>
    </location>
</feature>
<evidence type="ECO:0000313" key="2">
    <source>
        <dbReference type="Proteomes" id="UP000789342"/>
    </source>
</evidence>
<name>A0A9N9JIE3_9GLOM</name>
<reference evidence="1" key="1">
    <citation type="submission" date="2021-06" db="EMBL/GenBank/DDBJ databases">
        <authorList>
            <person name="Kallberg Y."/>
            <person name="Tangrot J."/>
            <person name="Rosling A."/>
        </authorList>
    </citation>
    <scope>NUCLEOTIDE SEQUENCE</scope>
    <source>
        <strain evidence="1">CL551</strain>
    </source>
</reference>
<keyword evidence="2" id="KW-1185">Reference proteome</keyword>
<feature type="non-terminal residue" evidence="1">
    <location>
        <position position="52"/>
    </location>
</feature>
<dbReference type="AlphaFoldDB" id="A0A9N9JIE3"/>